<keyword evidence="4 11" id="KW-0444">Lipid biosynthesis</keyword>
<comment type="similarity">
    <text evidence="11">Belongs to the P-Pant transferase superfamily. AcpS family.</text>
</comment>
<keyword evidence="9 11" id="KW-0443">Lipid metabolism</keyword>
<dbReference type="Proteomes" id="UP000264062">
    <property type="component" value="Unassembled WGS sequence"/>
</dbReference>
<dbReference type="InterPro" id="IPR002582">
    <property type="entry name" value="ACPS"/>
</dbReference>
<dbReference type="InterPro" id="IPR004568">
    <property type="entry name" value="Ppantetheine-prot_Trfase_dom"/>
</dbReference>
<dbReference type="GO" id="GO:0006633">
    <property type="term" value="P:fatty acid biosynthetic process"/>
    <property type="evidence" value="ECO:0007669"/>
    <property type="project" value="UniProtKB-UniRule"/>
</dbReference>
<dbReference type="SUPFAM" id="SSF56214">
    <property type="entry name" value="4'-phosphopantetheinyl transferase"/>
    <property type="match status" value="1"/>
</dbReference>
<evidence type="ECO:0000256" key="1">
    <source>
        <dbReference type="ARBA" id="ARBA00001946"/>
    </source>
</evidence>
<dbReference type="EMBL" id="DMZY01000053">
    <property type="protein sequence ID" value="HAV91875.1"/>
    <property type="molecule type" value="Genomic_DNA"/>
</dbReference>
<dbReference type="InterPro" id="IPR050559">
    <property type="entry name" value="P-Pant_transferase_sf"/>
</dbReference>
<evidence type="ECO:0000256" key="8">
    <source>
        <dbReference type="ARBA" id="ARBA00022842"/>
    </source>
</evidence>
<evidence type="ECO:0000256" key="7">
    <source>
        <dbReference type="ARBA" id="ARBA00022832"/>
    </source>
</evidence>
<protein>
    <recommendedName>
        <fullName evidence="11">Holo-[acyl-carrier-protein] synthase</fullName>
        <shortName evidence="11">Holo-ACP synthase</shortName>
        <ecNumber evidence="11">2.7.8.7</ecNumber>
    </recommendedName>
    <alternativeName>
        <fullName evidence="11">4'-phosphopantetheinyl transferase AcpS</fullName>
    </alternativeName>
</protein>
<dbReference type="EC" id="2.7.8.7" evidence="11"/>
<evidence type="ECO:0000313" key="13">
    <source>
        <dbReference type="EMBL" id="HAV91875.1"/>
    </source>
</evidence>
<dbReference type="PANTHER" id="PTHR12215">
    <property type="entry name" value="PHOSPHOPANTETHEINE TRANSFERASE"/>
    <property type="match status" value="1"/>
</dbReference>
<keyword evidence="7 11" id="KW-0276">Fatty acid metabolism</keyword>
<keyword evidence="8 11" id="KW-0460">Magnesium</keyword>
<evidence type="ECO:0000256" key="3">
    <source>
        <dbReference type="ARBA" id="ARBA00022490"/>
    </source>
</evidence>
<keyword evidence="5 11" id="KW-0808">Transferase</keyword>
<dbReference type="GO" id="GO:0000287">
    <property type="term" value="F:magnesium ion binding"/>
    <property type="evidence" value="ECO:0007669"/>
    <property type="project" value="UniProtKB-UniRule"/>
</dbReference>
<comment type="subcellular location">
    <subcellularLocation>
        <location evidence="11">Cytoplasm</location>
    </subcellularLocation>
</comment>
<dbReference type="AlphaFoldDB" id="A0A350H8K9"/>
<evidence type="ECO:0000256" key="11">
    <source>
        <dbReference type="HAMAP-Rule" id="MF_00101"/>
    </source>
</evidence>
<evidence type="ECO:0000256" key="6">
    <source>
        <dbReference type="ARBA" id="ARBA00022723"/>
    </source>
</evidence>
<dbReference type="HAMAP" id="MF_00101">
    <property type="entry name" value="AcpS"/>
    <property type="match status" value="1"/>
</dbReference>
<keyword evidence="6 11" id="KW-0479">Metal-binding</keyword>
<dbReference type="NCBIfam" id="TIGR00516">
    <property type="entry name" value="acpS"/>
    <property type="match status" value="1"/>
</dbReference>
<comment type="caution">
    <text evidence="13">The sequence shown here is derived from an EMBL/GenBank/DDBJ whole genome shotgun (WGS) entry which is preliminary data.</text>
</comment>
<proteinExistence type="inferred from homology"/>
<name>A0A350H8K9_UNCW3</name>
<comment type="function">
    <text evidence="11">Transfers the 4'-phosphopantetheine moiety from coenzyme A to a Ser of acyl-carrier-protein.</text>
</comment>
<comment type="similarity">
    <text evidence="2">Belongs to the P-Pant transferase superfamily. Gsp/Sfp/HetI/AcpT family.</text>
</comment>
<evidence type="ECO:0000256" key="5">
    <source>
        <dbReference type="ARBA" id="ARBA00022679"/>
    </source>
</evidence>
<dbReference type="Gene3D" id="3.90.470.20">
    <property type="entry name" value="4'-phosphopantetheinyl transferase domain"/>
    <property type="match status" value="1"/>
</dbReference>
<evidence type="ECO:0000256" key="9">
    <source>
        <dbReference type="ARBA" id="ARBA00023098"/>
    </source>
</evidence>
<feature type="domain" description="4'-phosphopantetheinyl transferase" evidence="12">
    <location>
        <begin position="5"/>
        <end position="115"/>
    </location>
</feature>
<accession>A0A350H8K9</accession>
<gene>
    <name evidence="11 13" type="primary">acpS</name>
    <name evidence="13" type="ORF">DCW38_01670</name>
</gene>
<dbReference type="InterPro" id="IPR037143">
    <property type="entry name" value="4-PPantetheinyl_Trfase_dom_sf"/>
</dbReference>
<dbReference type="NCBIfam" id="TIGR00556">
    <property type="entry name" value="pantethn_trn"/>
    <property type="match status" value="1"/>
</dbReference>
<comment type="cofactor">
    <cofactor evidence="1 11">
        <name>Mg(2+)</name>
        <dbReference type="ChEBI" id="CHEBI:18420"/>
    </cofactor>
</comment>
<sequence length="122" mass="13823">MNVSTGIDIIEVKRIKEKFSKDDNFMKLIFTPFEIEQVKDLEIKYIVLAGKWASKEAFSKAIGTGIGEELDWKDMEIRNDITGKPEIIVKESIVNKYKIKSLSLSISHVSEYAVASVVLLID</sequence>
<keyword evidence="3 11" id="KW-0963">Cytoplasm</keyword>
<evidence type="ECO:0000256" key="10">
    <source>
        <dbReference type="ARBA" id="ARBA00023160"/>
    </source>
</evidence>
<evidence type="ECO:0000256" key="2">
    <source>
        <dbReference type="ARBA" id="ARBA00010990"/>
    </source>
</evidence>
<dbReference type="InterPro" id="IPR008278">
    <property type="entry name" value="4-PPantetheinyl_Trfase_dom"/>
</dbReference>
<evidence type="ECO:0000259" key="12">
    <source>
        <dbReference type="Pfam" id="PF01648"/>
    </source>
</evidence>
<organism evidence="13 14">
    <name type="scientific">candidate division WOR-3 bacterium</name>
    <dbReference type="NCBI Taxonomy" id="2052148"/>
    <lineage>
        <taxon>Bacteria</taxon>
        <taxon>Bacteria division WOR-3</taxon>
    </lineage>
</organism>
<dbReference type="GO" id="GO:0008897">
    <property type="term" value="F:holo-[acyl-carrier-protein] synthase activity"/>
    <property type="evidence" value="ECO:0007669"/>
    <property type="project" value="UniProtKB-UniRule"/>
</dbReference>
<feature type="binding site" evidence="11">
    <location>
        <position position="56"/>
    </location>
    <ligand>
        <name>Mg(2+)</name>
        <dbReference type="ChEBI" id="CHEBI:18420"/>
    </ligand>
</feature>
<dbReference type="GO" id="GO:0005829">
    <property type="term" value="C:cytosol"/>
    <property type="evidence" value="ECO:0007669"/>
    <property type="project" value="TreeGrafter"/>
</dbReference>
<dbReference type="GO" id="GO:0019878">
    <property type="term" value="P:lysine biosynthetic process via aminoadipic acid"/>
    <property type="evidence" value="ECO:0007669"/>
    <property type="project" value="TreeGrafter"/>
</dbReference>
<dbReference type="Pfam" id="PF01648">
    <property type="entry name" value="ACPS"/>
    <property type="match status" value="1"/>
</dbReference>
<keyword evidence="10 11" id="KW-0275">Fatty acid biosynthesis</keyword>
<feature type="binding site" evidence="11">
    <location>
        <position position="8"/>
    </location>
    <ligand>
        <name>Mg(2+)</name>
        <dbReference type="ChEBI" id="CHEBI:18420"/>
    </ligand>
</feature>
<reference evidence="13 14" key="1">
    <citation type="journal article" date="2018" name="Nat. Biotechnol.">
        <title>A standardized bacterial taxonomy based on genome phylogeny substantially revises the tree of life.</title>
        <authorList>
            <person name="Parks D.H."/>
            <person name="Chuvochina M."/>
            <person name="Waite D.W."/>
            <person name="Rinke C."/>
            <person name="Skarshewski A."/>
            <person name="Chaumeil P.A."/>
            <person name="Hugenholtz P."/>
        </authorList>
    </citation>
    <scope>NUCLEOTIDE SEQUENCE [LARGE SCALE GENOMIC DNA]</scope>
    <source>
        <strain evidence="13">UBA9956</strain>
    </source>
</reference>
<dbReference type="PANTHER" id="PTHR12215:SF10">
    <property type="entry name" value="L-AMINOADIPATE-SEMIALDEHYDE DEHYDROGENASE-PHOSPHOPANTETHEINYL TRANSFERASE"/>
    <property type="match status" value="1"/>
</dbReference>
<evidence type="ECO:0000256" key="4">
    <source>
        <dbReference type="ARBA" id="ARBA00022516"/>
    </source>
</evidence>
<evidence type="ECO:0000313" key="14">
    <source>
        <dbReference type="Proteomes" id="UP000264062"/>
    </source>
</evidence>
<comment type="catalytic activity">
    <reaction evidence="11">
        <text>apo-[ACP] + CoA = holo-[ACP] + adenosine 3',5'-bisphosphate + H(+)</text>
        <dbReference type="Rhea" id="RHEA:12068"/>
        <dbReference type="Rhea" id="RHEA-COMP:9685"/>
        <dbReference type="Rhea" id="RHEA-COMP:9690"/>
        <dbReference type="ChEBI" id="CHEBI:15378"/>
        <dbReference type="ChEBI" id="CHEBI:29999"/>
        <dbReference type="ChEBI" id="CHEBI:57287"/>
        <dbReference type="ChEBI" id="CHEBI:58343"/>
        <dbReference type="ChEBI" id="CHEBI:64479"/>
        <dbReference type="EC" id="2.7.8.7"/>
    </reaction>
</comment>